<gene>
    <name evidence="3" type="ORF">N0F65_012140</name>
</gene>
<feature type="chain" id="PRO_5043495048" evidence="2">
    <location>
        <begin position="18"/>
        <end position="98"/>
    </location>
</feature>
<keyword evidence="2" id="KW-0732">Signal</keyword>
<dbReference type="Proteomes" id="UP001146120">
    <property type="component" value="Unassembled WGS sequence"/>
</dbReference>
<feature type="region of interest" description="Disordered" evidence="1">
    <location>
        <begin position="33"/>
        <end position="98"/>
    </location>
</feature>
<dbReference type="AlphaFoldDB" id="A0AAV2YIE3"/>
<protein>
    <submittedName>
        <fullName evidence="3">Uncharacterized protein</fullName>
    </submittedName>
</protein>
<reference evidence="3" key="1">
    <citation type="submission" date="2022-11" db="EMBL/GenBank/DDBJ databases">
        <authorList>
            <person name="Morgan W.R."/>
            <person name="Tartar A."/>
        </authorList>
    </citation>
    <scope>NUCLEOTIDE SEQUENCE</scope>
    <source>
        <strain evidence="3">ARSEF 373</strain>
    </source>
</reference>
<evidence type="ECO:0000313" key="4">
    <source>
        <dbReference type="Proteomes" id="UP001146120"/>
    </source>
</evidence>
<reference evidence="3" key="2">
    <citation type="journal article" date="2023" name="Microbiol Resour">
        <title>Decontamination and Annotation of the Draft Genome Sequence of the Oomycete Lagenidium giganteum ARSEF 373.</title>
        <authorList>
            <person name="Morgan W.R."/>
            <person name="Tartar A."/>
        </authorList>
    </citation>
    <scope>NUCLEOTIDE SEQUENCE</scope>
    <source>
        <strain evidence="3">ARSEF 373</strain>
    </source>
</reference>
<evidence type="ECO:0000256" key="2">
    <source>
        <dbReference type="SAM" id="SignalP"/>
    </source>
</evidence>
<keyword evidence="4" id="KW-1185">Reference proteome</keyword>
<feature type="compositionally biased region" description="Basic and acidic residues" evidence="1">
    <location>
        <begin position="63"/>
        <end position="78"/>
    </location>
</feature>
<sequence length="98" mass="11656">MIATIFTMVFSCPCLWALIRWCREYDRRRRMVVVPEKKPKKRPDIALPKDKKDPRTQAQMLEAQRERVKKLENVQEKKLKPKSPKRKGPPTGPRKDTK</sequence>
<dbReference type="EMBL" id="DAKRPA010000256">
    <property type="protein sequence ID" value="DAZ94337.1"/>
    <property type="molecule type" value="Genomic_DNA"/>
</dbReference>
<name>A0AAV2YIE3_9STRA</name>
<feature type="compositionally biased region" description="Basic and acidic residues" evidence="1">
    <location>
        <begin position="42"/>
        <end position="55"/>
    </location>
</feature>
<feature type="compositionally biased region" description="Basic residues" evidence="1">
    <location>
        <begin position="79"/>
        <end position="88"/>
    </location>
</feature>
<evidence type="ECO:0000256" key="1">
    <source>
        <dbReference type="SAM" id="MobiDB-lite"/>
    </source>
</evidence>
<comment type="caution">
    <text evidence="3">The sequence shown here is derived from an EMBL/GenBank/DDBJ whole genome shotgun (WGS) entry which is preliminary data.</text>
</comment>
<organism evidence="3 4">
    <name type="scientific">Lagenidium giganteum</name>
    <dbReference type="NCBI Taxonomy" id="4803"/>
    <lineage>
        <taxon>Eukaryota</taxon>
        <taxon>Sar</taxon>
        <taxon>Stramenopiles</taxon>
        <taxon>Oomycota</taxon>
        <taxon>Peronosporomycetes</taxon>
        <taxon>Pythiales</taxon>
        <taxon>Pythiaceae</taxon>
    </lineage>
</organism>
<proteinExistence type="predicted"/>
<accession>A0AAV2YIE3</accession>
<evidence type="ECO:0000313" key="3">
    <source>
        <dbReference type="EMBL" id="DAZ94337.1"/>
    </source>
</evidence>
<feature type="signal peptide" evidence="2">
    <location>
        <begin position="1"/>
        <end position="17"/>
    </location>
</feature>